<comment type="caution">
    <text evidence="1">The sequence shown here is derived from an EMBL/GenBank/DDBJ whole genome shotgun (WGS) entry which is preliminary data.</text>
</comment>
<reference evidence="2" key="1">
    <citation type="submission" date="2023-07" db="EMBL/GenBank/DDBJ databases">
        <title>Chryseobacterium sp. strain PBS4-4 Genome sequencing and assembly.</title>
        <authorList>
            <person name="Jung Y."/>
        </authorList>
    </citation>
    <scope>NUCLEOTIDE SEQUENCE [LARGE SCALE GENOMIC DNA]</scope>
    <source>
        <strain evidence="2">PBS4-4</strain>
    </source>
</reference>
<organism evidence="1 2">
    <name type="scientific">Chryseobacterium edaphi</name>
    <dbReference type="NCBI Taxonomy" id="2976532"/>
    <lineage>
        <taxon>Bacteria</taxon>
        <taxon>Pseudomonadati</taxon>
        <taxon>Bacteroidota</taxon>
        <taxon>Flavobacteriia</taxon>
        <taxon>Flavobacteriales</taxon>
        <taxon>Weeksellaceae</taxon>
        <taxon>Chryseobacterium group</taxon>
        <taxon>Chryseobacterium</taxon>
    </lineage>
</organism>
<dbReference type="RefSeq" id="WP_263004381.1">
    <property type="nucleotide sequence ID" value="NZ_JAOTEM010000005.1"/>
</dbReference>
<sequence>MKNLLIITFLVLFSSVIYGQVGINTDTPDASSILDVYSTSKGVLFPRVNITDKTLKGPITAVPKDGLLVYNSGTVLNKSLYSWDSAANSGTGGWNQQLYFKETPKVATIGLINDVSKLNNRDPGHDDYLVNGPAANNYNIITSGYIPGLSFRLGTTVLQPYDTSSGSGSHWDIIVGPGVYKIEISYLLNAPTPDAGRGTALSGTYWNMGYYSDLYVQPYNPAANTVSAFSFYERTEGSTLSKLSPEEHRVTFQHIFSSANNTEYLSLTLKLGRKTGSSHLDLVNVLASGTIIKLIKLK</sequence>
<evidence type="ECO:0000313" key="2">
    <source>
        <dbReference type="Proteomes" id="UP001208649"/>
    </source>
</evidence>
<dbReference type="EMBL" id="JAOTEM010000005">
    <property type="protein sequence ID" value="MCU7618854.1"/>
    <property type="molecule type" value="Genomic_DNA"/>
</dbReference>
<gene>
    <name evidence="1" type="ORF">NZ698_16865</name>
</gene>
<proteinExistence type="predicted"/>
<keyword evidence="2" id="KW-1185">Reference proteome</keyword>
<evidence type="ECO:0000313" key="1">
    <source>
        <dbReference type="EMBL" id="MCU7618854.1"/>
    </source>
</evidence>
<dbReference type="Proteomes" id="UP001208649">
    <property type="component" value="Unassembled WGS sequence"/>
</dbReference>
<protein>
    <submittedName>
        <fullName evidence="1">Uncharacterized protein</fullName>
    </submittedName>
</protein>
<name>A0ABT2WA27_9FLAO</name>
<accession>A0ABT2WA27</accession>